<dbReference type="GO" id="GO:0022857">
    <property type="term" value="F:transmembrane transporter activity"/>
    <property type="evidence" value="ECO:0007669"/>
    <property type="project" value="TreeGrafter"/>
</dbReference>
<dbReference type="AlphaFoldDB" id="A0A2D0N1D8"/>
<evidence type="ECO:0000256" key="4">
    <source>
        <dbReference type="ARBA" id="ARBA00022989"/>
    </source>
</evidence>
<feature type="transmembrane region" description="Helical" evidence="6">
    <location>
        <begin position="669"/>
        <end position="691"/>
    </location>
</feature>
<evidence type="ECO:0000313" key="9">
    <source>
        <dbReference type="EMBL" id="PHN01949.1"/>
    </source>
</evidence>
<feature type="transmembrane region" description="Helical" evidence="6">
    <location>
        <begin position="424"/>
        <end position="444"/>
    </location>
</feature>
<dbReference type="RefSeq" id="WP_099154683.1">
    <property type="nucleotide sequence ID" value="NZ_PDUD01000047.1"/>
</dbReference>
<comment type="subcellular location">
    <subcellularLocation>
        <location evidence="1">Cell membrane</location>
        <topology evidence="1">Multi-pass membrane protein</topology>
    </subcellularLocation>
</comment>
<accession>A0A2D0N1D8</accession>
<evidence type="ECO:0000259" key="8">
    <source>
        <dbReference type="Pfam" id="PF12704"/>
    </source>
</evidence>
<sequence>MFNNYIKLGIRNILKNRSLSLINVGGLALALIVSMFILLWVGHETSYDNFHQKSDRIYQVMNNMTAGSGQIQTWRGSPAPYYRTLKESLPEVENACMFYNNPLSLEYRNESFRETGLLTTPSILEMLDFPLALGNAETALEAPSSIILQADMAEKFFGPNWRNNDNVLGSIVKVDGGLELNVTGVFEPVSEPTNLNFKFMVPIEAEFQHYPENRNHWGNYSYSTFLELSPQADAEQVTAKLLPVIAEHTELGKPHSMFLHPLTDLYLHSQFQDGHAVGGRISYVRIFSAAALFLLFIAGINYMNLATATATTRAKEVGIRKVAGAPRSQLANQFLVESMLTSGMATLLALTVGFFLLPLFTSISGKELSGQFSDPAFWTGFAGVGLGIGLLSGIYPAFLLSGFKTTKVLKGKLTDRIGGLQLRRGLVVLQFALSVILIIAALGVRSQVHYIMNKDLGFQRENVLALELTEDMNEKFDVLEAGLSGDPSILSVGRGHEMLFDVSTGTGDPTWEGMDESQRAIFKILFVDEDFFETMGLELIAGKTFDDQMEADTANVPIVINETAARQMGFEDAIDKRVSFWGDENRVVGLVKDFHNASLHTNIQPLIFYYSPENAGNLYLRTAPGQTQAAIASLEKNITQLDPNYALNYAFMDQQYESLYKAEIRTGQLANIFAVLAIVISCLGLLGLAVFNTHRRLKEIGVRKVLGASVMQIAGLLSREFVLLVVIAFVIGLPVARYLIMNWLEQFTFHAEIGWSVFALAGIGAVLLALLTVGFLGVKAAVANPVDSLRSE</sequence>
<dbReference type="PANTHER" id="PTHR30572:SF18">
    <property type="entry name" value="ABC-TYPE MACROLIDE FAMILY EXPORT SYSTEM PERMEASE COMPONENT 2"/>
    <property type="match status" value="1"/>
</dbReference>
<comment type="caution">
    <text evidence="9">The sequence shown here is derived from an EMBL/GenBank/DDBJ whole genome shotgun (WGS) entry which is preliminary data.</text>
</comment>
<dbReference type="InterPro" id="IPR050250">
    <property type="entry name" value="Macrolide_Exporter_MacB"/>
</dbReference>
<keyword evidence="3 6" id="KW-0812">Transmembrane</keyword>
<keyword evidence="10" id="KW-1185">Reference proteome</keyword>
<feature type="domain" description="ABC3 transporter permease C-terminal" evidence="7">
    <location>
        <begin position="671"/>
        <end position="781"/>
    </location>
</feature>
<feature type="transmembrane region" description="Helical" evidence="6">
    <location>
        <begin position="21"/>
        <end position="42"/>
    </location>
</feature>
<feature type="domain" description="MacB-like periplasmic core" evidence="8">
    <location>
        <begin position="20"/>
        <end position="241"/>
    </location>
</feature>
<evidence type="ECO:0000256" key="3">
    <source>
        <dbReference type="ARBA" id="ARBA00022692"/>
    </source>
</evidence>
<feature type="domain" description="MacB-like periplasmic core" evidence="8">
    <location>
        <begin position="522"/>
        <end position="632"/>
    </location>
</feature>
<evidence type="ECO:0000313" key="10">
    <source>
        <dbReference type="Proteomes" id="UP000223913"/>
    </source>
</evidence>
<dbReference type="Pfam" id="PF02687">
    <property type="entry name" value="FtsX"/>
    <property type="match status" value="2"/>
</dbReference>
<keyword evidence="5 6" id="KW-0472">Membrane</keyword>
<evidence type="ECO:0000256" key="1">
    <source>
        <dbReference type="ARBA" id="ARBA00004651"/>
    </source>
</evidence>
<organism evidence="9 10">
    <name type="scientific">Flavilitoribacter nigricans (strain ATCC 23147 / DSM 23189 / NBRC 102662 / NCIMB 1420 / SS-2)</name>
    <name type="common">Lewinella nigricans</name>
    <dbReference type="NCBI Taxonomy" id="1122177"/>
    <lineage>
        <taxon>Bacteria</taxon>
        <taxon>Pseudomonadati</taxon>
        <taxon>Bacteroidota</taxon>
        <taxon>Saprospiria</taxon>
        <taxon>Saprospirales</taxon>
        <taxon>Lewinellaceae</taxon>
        <taxon>Flavilitoribacter</taxon>
    </lineage>
</organism>
<feature type="transmembrane region" description="Helical" evidence="6">
    <location>
        <begin position="377"/>
        <end position="403"/>
    </location>
</feature>
<evidence type="ECO:0000259" key="7">
    <source>
        <dbReference type="Pfam" id="PF02687"/>
    </source>
</evidence>
<keyword evidence="2" id="KW-1003">Cell membrane</keyword>
<dbReference type="InterPro" id="IPR003838">
    <property type="entry name" value="ABC3_permease_C"/>
</dbReference>
<dbReference type="Pfam" id="PF12704">
    <property type="entry name" value="MacB_PCD"/>
    <property type="match status" value="2"/>
</dbReference>
<dbReference type="InterPro" id="IPR025857">
    <property type="entry name" value="MacB_PCD"/>
</dbReference>
<dbReference type="EMBL" id="PDUD01000047">
    <property type="protein sequence ID" value="PHN01949.1"/>
    <property type="molecule type" value="Genomic_DNA"/>
</dbReference>
<feature type="transmembrane region" description="Helical" evidence="6">
    <location>
        <begin position="286"/>
        <end position="305"/>
    </location>
</feature>
<protein>
    <recommendedName>
        <fullName evidence="11">ABC transporter permease</fullName>
    </recommendedName>
</protein>
<feature type="transmembrane region" description="Helical" evidence="6">
    <location>
        <begin position="334"/>
        <end position="357"/>
    </location>
</feature>
<feature type="transmembrane region" description="Helical" evidence="6">
    <location>
        <begin position="721"/>
        <end position="741"/>
    </location>
</feature>
<proteinExistence type="predicted"/>
<gene>
    <name evidence="9" type="ORF">CRP01_34725</name>
</gene>
<dbReference type="PANTHER" id="PTHR30572">
    <property type="entry name" value="MEMBRANE COMPONENT OF TRANSPORTER-RELATED"/>
    <property type="match status" value="1"/>
</dbReference>
<name>A0A2D0N1D8_FLAN2</name>
<keyword evidence="4 6" id="KW-1133">Transmembrane helix</keyword>
<dbReference type="GO" id="GO:0005886">
    <property type="term" value="C:plasma membrane"/>
    <property type="evidence" value="ECO:0007669"/>
    <property type="project" value="UniProtKB-SubCell"/>
</dbReference>
<evidence type="ECO:0000256" key="2">
    <source>
        <dbReference type="ARBA" id="ARBA00022475"/>
    </source>
</evidence>
<evidence type="ECO:0000256" key="6">
    <source>
        <dbReference type="SAM" id="Phobius"/>
    </source>
</evidence>
<evidence type="ECO:0008006" key="11">
    <source>
        <dbReference type="Google" id="ProtNLM"/>
    </source>
</evidence>
<evidence type="ECO:0000256" key="5">
    <source>
        <dbReference type="ARBA" id="ARBA00023136"/>
    </source>
</evidence>
<dbReference type="Proteomes" id="UP000223913">
    <property type="component" value="Unassembled WGS sequence"/>
</dbReference>
<reference evidence="9 10" key="1">
    <citation type="submission" date="2017-10" db="EMBL/GenBank/DDBJ databases">
        <title>The draft genome sequence of Lewinella nigricans NBRC 102662.</title>
        <authorList>
            <person name="Wang K."/>
        </authorList>
    </citation>
    <scope>NUCLEOTIDE SEQUENCE [LARGE SCALE GENOMIC DNA]</scope>
    <source>
        <strain evidence="9 10">NBRC 102662</strain>
    </source>
</reference>
<feature type="domain" description="ABC3 transporter permease C-terminal" evidence="7">
    <location>
        <begin position="290"/>
        <end position="401"/>
    </location>
</feature>
<dbReference type="OrthoDB" id="1451596at2"/>
<feature type="transmembrane region" description="Helical" evidence="6">
    <location>
        <begin position="753"/>
        <end position="778"/>
    </location>
</feature>